<keyword evidence="3" id="KW-0698">rRNA processing</keyword>
<name>A0ABR4QP87_9CEST</name>
<keyword evidence="7" id="KW-0539">Nucleus</keyword>
<dbReference type="Proteomes" id="UP001651158">
    <property type="component" value="Unassembled WGS sequence"/>
</dbReference>
<dbReference type="PANTHER" id="PTHR44215">
    <property type="entry name" value="WD REPEAT-CONTAINING PROTEIN 75"/>
    <property type="match status" value="1"/>
</dbReference>
<dbReference type="InterPro" id="IPR036322">
    <property type="entry name" value="WD40_repeat_dom_sf"/>
</dbReference>
<evidence type="ECO:0000256" key="1">
    <source>
        <dbReference type="ARBA" id="ARBA00004604"/>
    </source>
</evidence>
<accession>A0ABR4QP87</accession>
<protein>
    <submittedName>
        <fullName evidence="9">WD repeat-containing protein 75</fullName>
    </submittedName>
</protein>
<evidence type="ECO:0000256" key="3">
    <source>
        <dbReference type="ARBA" id="ARBA00022552"/>
    </source>
</evidence>
<evidence type="ECO:0000256" key="2">
    <source>
        <dbReference type="ARBA" id="ARBA00022517"/>
    </source>
</evidence>
<organism evidence="9 10">
    <name type="scientific">Taenia crassiceps</name>
    <dbReference type="NCBI Taxonomy" id="6207"/>
    <lineage>
        <taxon>Eukaryota</taxon>
        <taxon>Metazoa</taxon>
        <taxon>Spiralia</taxon>
        <taxon>Lophotrochozoa</taxon>
        <taxon>Platyhelminthes</taxon>
        <taxon>Cestoda</taxon>
        <taxon>Eucestoda</taxon>
        <taxon>Cyclophyllidea</taxon>
        <taxon>Taeniidae</taxon>
        <taxon>Taenia</taxon>
    </lineage>
</organism>
<keyword evidence="10" id="KW-1185">Reference proteome</keyword>
<gene>
    <name evidence="9" type="ORF">TcWFU_001525</name>
</gene>
<proteinExistence type="predicted"/>
<evidence type="ECO:0000313" key="9">
    <source>
        <dbReference type="EMBL" id="KAL5111401.1"/>
    </source>
</evidence>
<dbReference type="InterPro" id="IPR001680">
    <property type="entry name" value="WD40_rpt"/>
</dbReference>
<feature type="repeat" description="WD" evidence="8">
    <location>
        <begin position="130"/>
        <end position="163"/>
    </location>
</feature>
<comment type="caution">
    <text evidence="9">The sequence shown here is derived from an EMBL/GenBank/DDBJ whole genome shotgun (WGS) entry which is preliminary data.</text>
</comment>
<dbReference type="SUPFAM" id="SSF50978">
    <property type="entry name" value="WD40 repeat-like"/>
    <property type="match status" value="1"/>
</dbReference>
<evidence type="ECO:0000256" key="4">
    <source>
        <dbReference type="ARBA" id="ARBA00022574"/>
    </source>
</evidence>
<sequence length="796" mass="88017">MREVDLSRSRLVRKSAIITNAVPLYIKHDNYTFPVGEKSAARVYKTMTCVACHPTEAIVATGNAMGEIMIWWNLATNSSDLVGETHVEEEEDDDDDSSDEAGVGHFHAINKNCNSGWRLLHPKHVRRSGMHWHSFNVTALAFTSEGKHLYSGGLEGVLVKWDLTDCFGGIENRRFLSMLNSPIQEISSPGGDSGDCAVVLLERNCFFVVNGAMQIIYKRLGLDQTPWRWRAFTVPRPDPPTALLLPNAKVSGINCSSGRNNDGDVSASLLLSGALGGLQVVDVASAKVLSSMDVNQRHYVLCDAVPSPLVSEVLLAEAWHNGEWVATYAELQLPHLLVSRPNLAGHDTDNQAQIIWWRRVRHRDQDASSSGFGYEAAFGEPLAHLNCQATDLKFTQHPDGIQGFQTLLILRDQRVLVWQYNTVSEVQTSQRPWRLTACVALEPSLLNSWGVKETVSSAPSKLCILNSEEMSPRGLIRSREEALIASNEALRSIMVRATGVSFTSYTWIRWQLGSTVMEDMLPVDTCHLPSWSDWKANKYPADGVEICQIAVLDPTKRLCVALIRPAFTTMSKRCGANGALCLLFVDPQGRLIPCMGVFDLAPTGAFAVHHTRGVVAVGLMNGFCVVYNASLQLVATLPQLPLLPFCDRTHHNPKDDKRRRPASMLPEALTFLPSKTETLPPLAVVISTKRGRDIGRRDLAVYCVTSDFIPVEPSTKSRPETTSLLAHVERIDDAEIKEDEKAAAGEHLSLPAHRLRSRLVTDAEVVRTLRRVSQYPVDAAPPPEQLLAQLFKKPEL</sequence>
<dbReference type="PANTHER" id="PTHR44215:SF1">
    <property type="entry name" value="WD REPEAT-CONTAINING PROTEIN 75"/>
    <property type="match status" value="1"/>
</dbReference>
<keyword evidence="5" id="KW-0677">Repeat</keyword>
<dbReference type="InterPro" id="IPR015943">
    <property type="entry name" value="WD40/YVTN_repeat-like_dom_sf"/>
</dbReference>
<evidence type="ECO:0000256" key="8">
    <source>
        <dbReference type="PROSITE-ProRule" id="PRU00221"/>
    </source>
</evidence>
<reference evidence="9 10" key="1">
    <citation type="journal article" date="2022" name="Front. Cell. Infect. Microbiol.">
        <title>The Genomes of Two Strains of Taenia crassiceps the Animal Model for the Study of Human Cysticercosis.</title>
        <authorList>
            <person name="Bobes R.J."/>
            <person name="Estrada K."/>
            <person name="Rios-Valencia D.G."/>
            <person name="Calderon-Gallegos A."/>
            <person name="de la Torre P."/>
            <person name="Carrero J.C."/>
            <person name="Sanchez-Flores A."/>
            <person name="Laclette J.P."/>
        </authorList>
    </citation>
    <scope>NUCLEOTIDE SEQUENCE [LARGE SCALE GENOMIC DNA]</scope>
    <source>
        <strain evidence="9">WFUcys</strain>
    </source>
</reference>
<evidence type="ECO:0000256" key="5">
    <source>
        <dbReference type="ARBA" id="ARBA00022737"/>
    </source>
</evidence>
<keyword evidence="6" id="KW-0804">Transcription</keyword>
<keyword evidence="2" id="KW-0690">Ribosome biogenesis</keyword>
<comment type="subcellular location">
    <subcellularLocation>
        <location evidence="1">Nucleus</location>
        <location evidence="1">Nucleolus</location>
    </subcellularLocation>
</comment>
<evidence type="ECO:0000256" key="6">
    <source>
        <dbReference type="ARBA" id="ARBA00023163"/>
    </source>
</evidence>
<dbReference type="PROSITE" id="PS50082">
    <property type="entry name" value="WD_REPEATS_2"/>
    <property type="match status" value="1"/>
</dbReference>
<keyword evidence="4 8" id="KW-0853">WD repeat</keyword>
<evidence type="ECO:0000313" key="10">
    <source>
        <dbReference type="Proteomes" id="UP001651158"/>
    </source>
</evidence>
<dbReference type="EMBL" id="JAKROA010000001">
    <property type="protein sequence ID" value="KAL5111401.1"/>
    <property type="molecule type" value="Genomic_DNA"/>
</dbReference>
<dbReference type="Gene3D" id="2.130.10.10">
    <property type="entry name" value="YVTN repeat-like/Quinoprotein amine dehydrogenase"/>
    <property type="match status" value="1"/>
</dbReference>
<evidence type="ECO:0000256" key="7">
    <source>
        <dbReference type="ARBA" id="ARBA00023242"/>
    </source>
</evidence>
<dbReference type="InterPro" id="IPR053826">
    <property type="entry name" value="WDR75"/>
</dbReference>